<sequence length="491" mass="57599">MESFVSLNLTNNTSKKNQPKDIKDIVDTRMYKERDDLNYTLIINKDGNYSWRPLVLLHPILYVDLVNCLTKEDHWEELKKRFSEFKKDKNINCYSIPVEASKGSKRTDLGETILNWWEYFEQKSLAQNIKYQYCMFTDIADCYPSIYTHSITWAMYGKEKVKNDENKCSGSLGDKIDKKISGMQHNQTNGIPQGSVLMDFVAEIVLGYVDLRLSKELKKLENLKDYKVLRYRDDYRIFSNNRNDLEQIMKVLSEVLYDLNFKLNSSKTKLSDDIIIDSIKKDKLYWEEIKASIRMNATNLDGDREIRYSINLQKHLLEIKKLADKHPNSGQLKKALSEFNKERIIKITSKPNDLLPLIGILVDIMINNPGSLPQCVLIIGQLLNFENESKAREIVEMIINKYALKPNTEFMMIWFQRLTTIFGEMFDSVLSSEFVSKIKDPVSNQMFSVDWLNEDAKKSFYEGTIKDEEKYIKMSKKIYITEFDDFNDYPF</sequence>
<dbReference type="InterPro" id="IPR051083">
    <property type="entry name" value="GrpII_Intron_Splice-Mob/Def"/>
</dbReference>
<dbReference type="EMBL" id="WEFP01000006">
    <property type="protein sequence ID" value="KAB7572434.1"/>
    <property type="molecule type" value="Genomic_DNA"/>
</dbReference>
<keyword evidence="2" id="KW-0614">Plasmid</keyword>
<dbReference type="PANTHER" id="PTHR34047">
    <property type="entry name" value="NUCLEAR INTRON MATURASE 1, MITOCHONDRIAL-RELATED"/>
    <property type="match status" value="1"/>
</dbReference>
<geneLocation type="plasmid" evidence="2">
    <name>pHvH-V24</name>
</geneLocation>
<dbReference type="EMBL" id="KX574671">
    <property type="protein sequence ID" value="APA32152.1"/>
    <property type="molecule type" value="Genomic_DNA"/>
</dbReference>
<dbReference type="InterPro" id="IPR043502">
    <property type="entry name" value="DNA/RNA_pol_sf"/>
</dbReference>
<dbReference type="GO" id="GO:0003964">
    <property type="term" value="F:RNA-directed DNA polymerase activity"/>
    <property type="evidence" value="ECO:0007669"/>
    <property type="project" value="UniProtKB-KW"/>
</dbReference>
<evidence type="ECO:0000313" key="3">
    <source>
        <dbReference type="EMBL" id="KAB7572434.1"/>
    </source>
</evidence>
<accession>A0A1I9WJ33</accession>
<name>A0A1I9WJ33_ENTFC</name>
<dbReference type="Pfam" id="PF00078">
    <property type="entry name" value="RVT_1"/>
    <property type="match status" value="1"/>
</dbReference>
<dbReference type="PANTHER" id="PTHR34047:SF8">
    <property type="entry name" value="PROTEIN YKFC"/>
    <property type="match status" value="1"/>
</dbReference>
<dbReference type="Proteomes" id="UP000469871">
    <property type="component" value="Unassembled WGS sequence"/>
</dbReference>
<gene>
    <name evidence="3" type="ORF">GBM73_16455</name>
</gene>
<dbReference type="PROSITE" id="PS50878">
    <property type="entry name" value="RT_POL"/>
    <property type="match status" value="1"/>
</dbReference>
<evidence type="ECO:0000259" key="1">
    <source>
        <dbReference type="PROSITE" id="PS50878"/>
    </source>
</evidence>
<dbReference type="SUPFAM" id="SSF56672">
    <property type="entry name" value="DNA/RNA polymerases"/>
    <property type="match status" value="1"/>
</dbReference>
<evidence type="ECO:0000313" key="4">
    <source>
        <dbReference type="Proteomes" id="UP000469871"/>
    </source>
</evidence>
<dbReference type="AlphaFoldDB" id="A0A1I9WJ33"/>
<dbReference type="RefSeq" id="WP_000443455.1">
    <property type="nucleotide sequence ID" value="NC_014959.1"/>
</dbReference>
<feature type="domain" description="Reverse transcriptase" evidence="1">
    <location>
        <begin position="24"/>
        <end position="291"/>
    </location>
</feature>
<evidence type="ECO:0000313" key="2">
    <source>
        <dbReference type="EMBL" id="APA32152.1"/>
    </source>
</evidence>
<dbReference type="CDD" id="cd01646">
    <property type="entry name" value="RT_Bac_retron_I"/>
    <property type="match status" value="1"/>
</dbReference>
<proteinExistence type="predicted"/>
<keyword evidence="3" id="KW-0808">Transferase</keyword>
<protein>
    <submittedName>
        <fullName evidence="3">RNA-directed DNA polymerase</fullName>
    </submittedName>
</protein>
<keyword evidence="3" id="KW-0695">RNA-directed DNA polymerase</keyword>
<keyword evidence="3" id="KW-0548">Nucleotidyltransferase</keyword>
<dbReference type="InterPro" id="IPR000477">
    <property type="entry name" value="RT_dom"/>
</dbReference>
<reference evidence="2" key="1">
    <citation type="journal article" date="2016" name="J. Antimicrob. Chemother.">
        <title>Genomic analysis of 495 vancomycin-resistant Enterococcus faecium reveals broad dissemination of a vanA plasmid in more than 19 clones from Copenhagen, Denmark.</title>
        <authorList>
            <person name="Pinholt M."/>
            <person name="Gumpert H."/>
            <person name="Bayliss S."/>
            <person name="Nielsen J.B."/>
            <person name="Vorobieva V."/>
            <person name="Pedersen M."/>
            <person name="Feil E."/>
            <person name="Worning P."/>
            <person name="Westh H."/>
        </authorList>
    </citation>
    <scope>NUCLEOTIDE SEQUENCE</scope>
    <source>
        <strain evidence="2">V24</strain>
        <plasmid evidence="2">pHvH-V24</plasmid>
    </source>
</reference>
<reference evidence="3 4" key="2">
    <citation type="submission" date="2019-10" db="EMBL/GenBank/DDBJ databases">
        <title>Evolutionary dynamics of vancomycin-resistant Enterococcus faecium during gastrointestinal tract colonization and bloodstream infection in immunocompromised pediatric patients.</title>
        <authorList>
            <person name="Chilambi G.S."/>
            <person name="Nordstrom H.R."/>
            <person name="Evans D.R."/>
            <person name="Ferrolino J."/>
            <person name="Hayden R.T."/>
            <person name="Maron G.M."/>
            <person name="Vo A.N."/>
            <person name="Gilmore M.S."/>
            <person name="Wolf J."/>
            <person name="Rosch J.W."/>
            <person name="Van Tyne D."/>
        </authorList>
    </citation>
    <scope>NUCLEOTIDE SEQUENCE [LARGE SCALE GENOMIC DNA]</scope>
    <source>
        <strain evidence="3 4">VRECG27</strain>
    </source>
</reference>
<organism evidence="2">
    <name type="scientific">Enterococcus faecium</name>
    <name type="common">Streptococcus faecium</name>
    <dbReference type="NCBI Taxonomy" id="1352"/>
    <lineage>
        <taxon>Bacteria</taxon>
        <taxon>Bacillati</taxon>
        <taxon>Bacillota</taxon>
        <taxon>Bacilli</taxon>
        <taxon>Lactobacillales</taxon>
        <taxon>Enterococcaceae</taxon>
        <taxon>Enterococcus</taxon>
    </lineage>
</organism>